<dbReference type="InterPro" id="IPR015942">
    <property type="entry name" value="Asp/Glu/hydantoin_racemase"/>
</dbReference>
<evidence type="ECO:0000313" key="4">
    <source>
        <dbReference type="Proteomes" id="UP000030671"/>
    </source>
</evidence>
<dbReference type="STRING" id="747525.W4K1U4"/>
<name>W4K1U4_HETIT</name>
<dbReference type="Gene3D" id="3.40.50.12500">
    <property type="match status" value="1"/>
</dbReference>
<evidence type="ECO:0000313" key="3">
    <source>
        <dbReference type="EMBL" id="ETW79773.1"/>
    </source>
</evidence>
<evidence type="ECO:0008006" key="5">
    <source>
        <dbReference type="Google" id="ProtNLM"/>
    </source>
</evidence>
<dbReference type="PANTHER" id="PTHR28047">
    <property type="entry name" value="PROTEIN DCG1"/>
    <property type="match status" value="1"/>
</dbReference>
<evidence type="ECO:0000256" key="2">
    <source>
        <dbReference type="SAM" id="MobiDB-lite"/>
    </source>
</evidence>
<dbReference type="OrthoDB" id="412018at2759"/>
<feature type="region of interest" description="Disordered" evidence="2">
    <location>
        <begin position="1"/>
        <end position="24"/>
    </location>
</feature>
<dbReference type="Pfam" id="PF01177">
    <property type="entry name" value="Asp_Glu_race"/>
    <property type="match status" value="1"/>
</dbReference>
<dbReference type="eggNOG" id="ENOG502RZ0H">
    <property type="taxonomic scope" value="Eukaryota"/>
</dbReference>
<comment type="similarity">
    <text evidence="1">Belongs to the HyuE racemase family.</text>
</comment>
<dbReference type="KEGG" id="hir:HETIRDRAFT_49067"/>
<dbReference type="Proteomes" id="UP000030671">
    <property type="component" value="Unassembled WGS sequence"/>
</dbReference>
<keyword evidence="4" id="KW-1185">Reference proteome</keyword>
<dbReference type="EMBL" id="KI925460">
    <property type="protein sequence ID" value="ETW79773.1"/>
    <property type="molecule type" value="Genomic_DNA"/>
</dbReference>
<protein>
    <recommendedName>
        <fullName evidence="5">Asp/Glu/hydantoin racemase</fullName>
    </recommendedName>
</protein>
<dbReference type="PANTHER" id="PTHR28047:SF5">
    <property type="entry name" value="PROTEIN DCG1"/>
    <property type="match status" value="1"/>
</dbReference>
<dbReference type="AlphaFoldDB" id="W4K1U4"/>
<dbReference type="InterPro" id="IPR053714">
    <property type="entry name" value="Iso_Racemase_Enz_sf"/>
</dbReference>
<reference evidence="3 4" key="1">
    <citation type="journal article" date="2012" name="New Phytol.">
        <title>Insight into trade-off between wood decay and parasitism from the genome of a fungal forest pathogen.</title>
        <authorList>
            <person name="Olson A."/>
            <person name="Aerts A."/>
            <person name="Asiegbu F."/>
            <person name="Belbahri L."/>
            <person name="Bouzid O."/>
            <person name="Broberg A."/>
            <person name="Canback B."/>
            <person name="Coutinho P.M."/>
            <person name="Cullen D."/>
            <person name="Dalman K."/>
            <person name="Deflorio G."/>
            <person name="van Diepen L.T."/>
            <person name="Dunand C."/>
            <person name="Duplessis S."/>
            <person name="Durling M."/>
            <person name="Gonthier P."/>
            <person name="Grimwood J."/>
            <person name="Fossdal C.G."/>
            <person name="Hansson D."/>
            <person name="Henrissat B."/>
            <person name="Hietala A."/>
            <person name="Himmelstrand K."/>
            <person name="Hoffmeister D."/>
            <person name="Hogberg N."/>
            <person name="James T.Y."/>
            <person name="Karlsson M."/>
            <person name="Kohler A."/>
            <person name="Kues U."/>
            <person name="Lee Y.H."/>
            <person name="Lin Y.C."/>
            <person name="Lind M."/>
            <person name="Lindquist E."/>
            <person name="Lombard V."/>
            <person name="Lucas S."/>
            <person name="Lunden K."/>
            <person name="Morin E."/>
            <person name="Murat C."/>
            <person name="Park J."/>
            <person name="Raffaello T."/>
            <person name="Rouze P."/>
            <person name="Salamov A."/>
            <person name="Schmutz J."/>
            <person name="Solheim H."/>
            <person name="Stahlberg J."/>
            <person name="Velez H."/>
            <person name="de Vries R.P."/>
            <person name="Wiebenga A."/>
            <person name="Woodward S."/>
            <person name="Yakovlev I."/>
            <person name="Garbelotto M."/>
            <person name="Martin F."/>
            <person name="Grigoriev I.V."/>
            <person name="Stenlid J."/>
        </authorList>
    </citation>
    <scope>NUCLEOTIDE SEQUENCE [LARGE SCALE GENOMIC DNA]</scope>
    <source>
        <strain evidence="3 4">TC 32-1</strain>
    </source>
</reference>
<proteinExistence type="inferred from homology"/>
<sequence>MPHSILVINPNSSESVTSGLRDTLSPPPDTTLTFYTAPSHAPPSINDLTTANLTATACFEDILAKGLVELYDGFLVCCFSDHPLIHMLRETTPKPTIGILQSAIVHALLIGDRFSVVSTGSGYRYNRHAEIRACLGGDSARFAGIVMTGLGVVELREGERAHVESAMKDASAKAAASGADVLLLGCAGMAGMEVLVQQGVAEAGLKSVRIVDGAKAGVQFLASLIRLSE</sequence>
<dbReference type="GeneID" id="20678095"/>
<feature type="compositionally biased region" description="Polar residues" evidence="2">
    <location>
        <begin position="9"/>
        <end position="20"/>
    </location>
</feature>
<accession>W4K1U4</accession>
<evidence type="ECO:0000256" key="1">
    <source>
        <dbReference type="ARBA" id="ARBA00038414"/>
    </source>
</evidence>
<dbReference type="InParanoid" id="W4K1U4"/>
<dbReference type="FunCoup" id="W4K1U4">
    <property type="interactions" value="7"/>
</dbReference>
<dbReference type="HOGENOM" id="CLU_053002_1_0_1"/>
<dbReference type="GO" id="GO:0047661">
    <property type="term" value="F:amino-acid racemase activity"/>
    <property type="evidence" value="ECO:0007669"/>
    <property type="project" value="InterPro"/>
</dbReference>
<gene>
    <name evidence="3" type="ORF">HETIRDRAFT_49067</name>
</gene>
<organism evidence="3 4">
    <name type="scientific">Heterobasidion irregulare (strain TC 32-1)</name>
    <dbReference type="NCBI Taxonomy" id="747525"/>
    <lineage>
        <taxon>Eukaryota</taxon>
        <taxon>Fungi</taxon>
        <taxon>Dikarya</taxon>
        <taxon>Basidiomycota</taxon>
        <taxon>Agaricomycotina</taxon>
        <taxon>Agaricomycetes</taxon>
        <taxon>Russulales</taxon>
        <taxon>Bondarzewiaceae</taxon>
        <taxon>Heterobasidion</taxon>
        <taxon>Heterobasidion annosum species complex</taxon>
    </lineage>
</organism>
<dbReference type="RefSeq" id="XP_009547937.1">
    <property type="nucleotide sequence ID" value="XM_009549642.1"/>
</dbReference>
<dbReference type="InterPro" id="IPR052186">
    <property type="entry name" value="Hydantoin_racemase-like"/>
</dbReference>